<evidence type="ECO:0008006" key="3">
    <source>
        <dbReference type="Google" id="ProtNLM"/>
    </source>
</evidence>
<dbReference type="Gene3D" id="3.40.960.10">
    <property type="entry name" value="VSR Endonuclease"/>
    <property type="match status" value="1"/>
</dbReference>
<proteinExistence type="predicted"/>
<organism evidence="1 2">
    <name type="scientific">Arthrobacter alpinus</name>
    <dbReference type="NCBI Taxonomy" id="656366"/>
    <lineage>
        <taxon>Bacteria</taxon>
        <taxon>Bacillati</taxon>
        <taxon>Actinomycetota</taxon>
        <taxon>Actinomycetes</taxon>
        <taxon>Micrococcales</taxon>
        <taxon>Micrococcaceae</taxon>
        <taxon>Arthrobacter</taxon>
    </lineage>
</organism>
<evidence type="ECO:0000313" key="2">
    <source>
        <dbReference type="Proteomes" id="UP000062833"/>
    </source>
</evidence>
<sequence length="304" mass="33445">MLASAGITDRTLTAGLRCGLLKRLHRGSYVSVTVWNAAKPWVREDMILIGHVLASHSHGVYSHSSAARLHGLRTWGCGDAVHLTQEFAFGNSGGAHRVRGHQQLLAPSLVTSGKVGGIRVPVTTIAQTVLDCARLFAMQEAVIIGDHALRKGVQIAQLQALLVASPVVRGSAKARLLLAVLDGRSESAGESRTRVLVGRMDMPQPELQVEMATRYGNYRLDFAWKQYKLALEFDGWGKYFDFEPTDEAIARERQREKALMELGWQFIRIDWAALSDPAGLESRIRASLVRAGARLPVRRSTLFA</sequence>
<dbReference type="KEGG" id="aaq:AOC05_06445"/>
<dbReference type="PATRIC" id="fig|656366.3.peg.1382"/>
<dbReference type="SUPFAM" id="SSF52980">
    <property type="entry name" value="Restriction endonuclease-like"/>
    <property type="match status" value="1"/>
</dbReference>
<dbReference type="InterPro" id="IPR011335">
    <property type="entry name" value="Restrct_endonuc-II-like"/>
</dbReference>
<dbReference type="AlphaFoldDB" id="A0A0M3UH10"/>
<reference evidence="2" key="1">
    <citation type="submission" date="2015-09" db="EMBL/GenBank/DDBJ databases">
        <title>Complete genome of Arthrobacter alpinus strain R3.8.</title>
        <authorList>
            <person name="See-Too W.S."/>
            <person name="Chan K.G."/>
        </authorList>
    </citation>
    <scope>NUCLEOTIDE SEQUENCE [LARGE SCALE GENOMIC DNA]</scope>
    <source>
        <strain evidence="2">R3.8</strain>
    </source>
</reference>
<dbReference type="EMBL" id="CP012677">
    <property type="protein sequence ID" value="ALE94045.1"/>
    <property type="molecule type" value="Genomic_DNA"/>
</dbReference>
<accession>A0A0M3UH10</accession>
<dbReference type="Proteomes" id="UP000062833">
    <property type="component" value="Chromosome"/>
</dbReference>
<evidence type="ECO:0000313" key="1">
    <source>
        <dbReference type="EMBL" id="ALE94045.1"/>
    </source>
</evidence>
<name>A0A0M3UH10_9MICC</name>
<protein>
    <recommendedName>
        <fullName evidence="3">DUF559 domain-containing protein</fullName>
    </recommendedName>
</protein>
<keyword evidence="2" id="KW-1185">Reference proteome</keyword>
<gene>
    <name evidence="1" type="ORF">AOC05_06445</name>
</gene>